<dbReference type="AlphaFoldDB" id="A0A9D1IC91"/>
<evidence type="ECO:0000256" key="2">
    <source>
        <dbReference type="SAM" id="Phobius"/>
    </source>
</evidence>
<sequence length="773" mass="83539">MKELKNLHRAFPPTPDFVHDAVRSGFRKGRRRAQLRRKLQMACSIAAAVALLIGVFSLAAPKYGSHRPDYVQPSVFGQGLGTLYPGANTRGTPAATDLQSFTPGSGTSAPADTPAPSDTPAPEQTSDAAEAPVAPQISEISQATPEPTPSPTPEPTESSARFVEAAADDVPADPSFYSAEDSVYYHLVPDCPCANRAVEHTREEIDALGQLPCPYCIEGQNFVFYTKGGRYYHLDVNCSGMVGAQAYSLSEAEEMGKAACPICVWGEAAIYSTDAGRYYHSDASCSGMTGAIPRTLEEAESLGQSPCPLCISALEINVSIGEAVDYAMNGTVSAEMAAGYVRSADSSRYYHANADCSEIEQQGQARLISEAESLGQQPCPVCMEAGALGVWVTLLDEEAELATYRASLNGDLLWLTERDLLKAGNLEKIGDEGALETYLSPTEQDRFRALQGEGEICGFRRTELTLQRSDAAQALAGMKTRMEGGAIAFEIYAREEAEEARFEMHTNTRDYFLLDGELYAGDEKAGRMGVSGELGEDLYSLDGAGEELAVRVDSAIEQPALYRAATYWGECFVQARADTLYGDLGDGVVTLFVALSPAAGDAAEGEATLVSMMAQAGIETDASRFVRREDGVLEAWEILSYMEAEEAMTKWNMPLGQYQTIFRVGENFSAEAIEVQMEQDAGAFLAALYQNGALPQPFAVRSFQETNGRGVLDLSGEFGEAMRSADNAQRYRYMGSIADTFLLNYGLDSLLVYSEGESLMTGDARYDGEQSWY</sequence>
<accession>A0A9D1IC91</accession>
<feature type="compositionally biased region" description="Polar residues" evidence="1">
    <location>
        <begin position="97"/>
        <end position="106"/>
    </location>
</feature>
<feature type="region of interest" description="Disordered" evidence="1">
    <location>
        <begin position="87"/>
        <end position="133"/>
    </location>
</feature>
<evidence type="ECO:0000313" key="4">
    <source>
        <dbReference type="Proteomes" id="UP000824072"/>
    </source>
</evidence>
<proteinExistence type="predicted"/>
<feature type="region of interest" description="Disordered" evidence="1">
    <location>
        <begin position="140"/>
        <end position="159"/>
    </location>
</feature>
<keyword evidence="2" id="KW-0472">Membrane</keyword>
<evidence type="ECO:0000313" key="3">
    <source>
        <dbReference type="EMBL" id="HIU34760.1"/>
    </source>
</evidence>
<reference evidence="3" key="1">
    <citation type="submission" date="2020-10" db="EMBL/GenBank/DDBJ databases">
        <authorList>
            <person name="Gilroy R."/>
        </authorList>
    </citation>
    <scope>NUCLEOTIDE SEQUENCE</scope>
    <source>
        <strain evidence="3">ChiHcec3-11533</strain>
    </source>
</reference>
<dbReference type="Proteomes" id="UP000824072">
    <property type="component" value="Unassembled WGS sequence"/>
</dbReference>
<keyword evidence="2" id="KW-0812">Transmembrane</keyword>
<dbReference type="EMBL" id="DVMU01000203">
    <property type="protein sequence ID" value="HIU34760.1"/>
    <property type="molecule type" value="Genomic_DNA"/>
</dbReference>
<evidence type="ECO:0000256" key="1">
    <source>
        <dbReference type="SAM" id="MobiDB-lite"/>
    </source>
</evidence>
<reference evidence="3" key="2">
    <citation type="journal article" date="2021" name="PeerJ">
        <title>Extensive microbial diversity within the chicken gut microbiome revealed by metagenomics and culture.</title>
        <authorList>
            <person name="Gilroy R."/>
            <person name="Ravi A."/>
            <person name="Getino M."/>
            <person name="Pursley I."/>
            <person name="Horton D.L."/>
            <person name="Alikhan N.F."/>
            <person name="Baker D."/>
            <person name="Gharbi K."/>
            <person name="Hall N."/>
            <person name="Watson M."/>
            <person name="Adriaenssens E.M."/>
            <person name="Foster-Nyarko E."/>
            <person name="Jarju S."/>
            <person name="Secka A."/>
            <person name="Antonio M."/>
            <person name="Oren A."/>
            <person name="Chaudhuri R.R."/>
            <person name="La Ragione R."/>
            <person name="Hildebrand F."/>
            <person name="Pallen M.J."/>
        </authorList>
    </citation>
    <scope>NUCLEOTIDE SEQUENCE</scope>
    <source>
        <strain evidence="3">ChiHcec3-11533</strain>
    </source>
</reference>
<name>A0A9D1IC91_9FIRM</name>
<keyword evidence="2" id="KW-1133">Transmembrane helix</keyword>
<feature type="transmembrane region" description="Helical" evidence="2">
    <location>
        <begin position="39"/>
        <end position="60"/>
    </location>
</feature>
<protein>
    <submittedName>
        <fullName evidence="3">Uncharacterized protein</fullName>
    </submittedName>
</protein>
<feature type="compositionally biased region" description="Low complexity" evidence="1">
    <location>
        <begin position="107"/>
        <end position="122"/>
    </location>
</feature>
<gene>
    <name evidence="3" type="ORF">IAB02_09370</name>
</gene>
<comment type="caution">
    <text evidence="3">The sequence shown here is derived from an EMBL/GenBank/DDBJ whole genome shotgun (WGS) entry which is preliminary data.</text>
</comment>
<organism evidence="3 4">
    <name type="scientific">Candidatus Pullichristensenella excrementigallinarum</name>
    <dbReference type="NCBI Taxonomy" id="2840907"/>
    <lineage>
        <taxon>Bacteria</taxon>
        <taxon>Bacillati</taxon>
        <taxon>Bacillota</taxon>
        <taxon>Clostridia</taxon>
        <taxon>Candidatus Pullichristensenella</taxon>
    </lineage>
</organism>